<evidence type="ECO:0000313" key="3">
    <source>
        <dbReference type="Proteomes" id="UP001195914"/>
    </source>
</evidence>
<feature type="compositionally biased region" description="Low complexity" evidence="1">
    <location>
        <begin position="37"/>
        <end position="50"/>
    </location>
</feature>
<dbReference type="EMBL" id="JAHBMH010000044">
    <property type="protein sequence ID" value="KAK1936511.1"/>
    <property type="molecule type" value="Genomic_DNA"/>
</dbReference>
<name>A0AAD9GE93_BABDI</name>
<reference evidence="2" key="1">
    <citation type="journal article" date="2014" name="Nucleic Acids Res.">
        <title>The evolutionary dynamics of variant antigen genes in Babesia reveal a history of genomic innovation underlying host-parasite interaction.</title>
        <authorList>
            <person name="Jackson A.P."/>
            <person name="Otto T.D."/>
            <person name="Darby A."/>
            <person name="Ramaprasad A."/>
            <person name="Xia D."/>
            <person name="Echaide I.E."/>
            <person name="Farber M."/>
            <person name="Gahlot S."/>
            <person name="Gamble J."/>
            <person name="Gupta D."/>
            <person name="Gupta Y."/>
            <person name="Jackson L."/>
            <person name="Malandrin L."/>
            <person name="Malas T.B."/>
            <person name="Moussa E."/>
            <person name="Nair M."/>
            <person name="Reid A.J."/>
            <person name="Sanders M."/>
            <person name="Sharma J."/>
            <person name="Tracey A."/>
            <person name="Quail M.A."/>
            <person name="Weir W."/>
            <person name="Wastling J.M."/>
            <person name="Hall N."/>
            <person name="Willadsen P."/>
            <person name="Lingelbach K."/>
            <person name="Shiels B."/>
            <person name="Tait A."/>
            <person name="Berriman M."/>
            <person name="Allred D.R."/>
            <person name="Pain A."/>
        </authorList>
    </citation>
    <scope>NUCLEOTIDE SEQUENCE</scope>
    <source>
        <strain evidence="2">1802A</strain>
    </source>
</reference>
<feature type="region of interest" description="Disordered" evidence="1">
    <location>
        <begin position="30"/>
        <end position="52"/>
    </location>
</feature>
<dbReference type="Proteomes" id="UP001195914">
    <property type="component" value="Unassembled WGS sequence"/>
</dbReference>
<keyword evidence="3" id="KW-1185">Reference proteome</keyword>
<evidence type="ECO:0008006" key="4">
    <source>
        <dbReference type="Google" id="ProtNLM"/>
    </source>
</evidence>
<comment type="caution">
    <text evidence="2">The sequence shown here is derived from an EMBL/GenBank/DDBJ whole genome shotgun (WGS) entry which is preliminary data.</text>
</comment>
<protein>
    <recommendedName>
        <fullName evidence="4">Vacuolar protein sorting-associated protein 51 homolog</fullName>
    </recommendedName>
</protein>
<gene>
    <name evidence="2" type="ORF">X943_003954</name>
</gene>
<organism evidence="2 3">
    <name type="scientific">Babesia divergens</name>
    <dbReference type="NCBI Taxonomy" id="32595"/>
    <lineage>
        <taxon>Eukaryota</taxon>
        <taxon>Sar</taxon>
        <taxon>Alveolata</taxon>
        <taxon>Apicomplexa</taxon>
        <taxon>Aconoidasida</taxon>
        <taxon>Piroplasmida</taxon>
        <taxon>Babesiidae</taxon>
        <taxon>Babesia</taxon>
    </lineage>
</organism>
<accession>A0AAD9GE93</accession>
<proteinExistence type="predicted"/>
<dbReference type="Pfam" id="PF08700">
    <property type="entry name" value="VPS51_Exo84_N"/>
    <property type="match status" value="1"/>
</dbReference>
<evidence type="ECO:0000313" key="2">
    <source>
        <dbReference type="EMBL" id="KAK1936511.1"/>
    </source>
</evidence>
<dbReference type="AlphaFoldDB" id="A0AAD9GE93"/>
<reference evidence="2" key="2">
    <citation type="submission" date="2021-05" db="EMBL/GenBank/DDBJ databases">
        <authorList>
            <person name="Pain A."/>
        </authorList>
    </citation>
    <scope>NUCLEOTIDE SEQUENCE</scope>
    <source>
        <strain evidence="2">1802A</strain>
    </source>
</reference>
<evidence type="ECO:0000256" key="1">
    <source>
        <dbReference type="SAM" id="MobiDB-lite"/>
    </source>
</evidence>
<sequence>MSGDTESSDTDFAEADAERSVADLLSAFHDADDDENGTSTGKTNTSNCGTPHSEEDAILTGAIFTQEDFDLDSCLNTALTKYSMVDLIALLRRLEREVRQFTAGKQLLIYDNYECLFTALDTVHEINGELTVIQKHLQALKTSQIKASSIDISSRYGIREKLLKISEINRVLNIFQALTSIATCLSDAKQKAAKTDMDKRCVTHLLETIAKVHVILNVVSERAEPKANKIKLFHTFNKYIKEIIPDIIKGMNRLFKNERLSHDELVNICSNLAKSHMTDKQVWGYYWLNKSLLLRHRLERIVKDVKSSTVTLYALSNSITDFLLSVVEAVHSDGYLNLTKCVEASSKQGCRDINMDEAACIFCCDSINGVAFTDSENNKNAGTREDPTGDTASPTYSHYWVQAPPGHKCTCITDEMAQQFASCYVQLAFAALQHRIMNRAKTITTNELIFVLTGILDKLKNIRKEDLIVRYIMDIACRGMLSIVLLHLQNLFYPIYEAGADVILLFSENSNIFKGVADMVDHLLKDEVIDLLNFVDDLGTAMQLSLRSILSSFVMLYIAYLKHIFNLLFKWLVTAYDSKHEKNDYLASVSSLLALRGSSGSTRQRLMAEHLEVTKERNRKALNDAIASTSGVNWELMGSELERMKTALSVDHFVECMLREKVDKWSSTESVMRSTLAHIIESIYRFNRIFDDITKETAEKLGRPSTLVTGTDLKVMIPPSTNLPTQTCVPIARSIYLADIIKYEPTGCYIDGLFGDQLVHPFHMIYAIHKFDKEGSLTGLIPLIKTPEGDDDKGGEAKRKSGLVEVNSLQLAQNIISYVMCGYVTTANAIIRCAMENVESGESMADLSIKDFTGMMYDMIEFLNATADAALGDEPTQAKITEMHRKLNDIIGRHDIHGLNSIYEFQFIPSKEFCLKLFTIRIAQCISRAAKEHAMKVEHLTGIISRIEMQLLVAFRKSSDIDQMKRTFGQLAYPDNM</sequence>